<dbReference type="Pfam" id="PF20220">
    <property type="entry name" value="ABC_toxin_N"/>
    <property type="match status" value="1"/>
</dbReference>
<feature type="domain" description="ABC toxin N-terminal" evidence="4">
    <location>
        <begin position="1363"/>
        <end position="1484"/>
    </location>
</feature>
<evidence type="ECO:0000259" key="2">
    <source>
        <dbReference type="Pfam" id="PF18276"/>
    </source>
</evidence>
<dbReference type="Pfam" id="PF18276">
    <property type="entry name" value="TcA_TcB_BD"/>
    <property type="match status" value="1"/>
</dbReference>
<dbReference type="VEuPathDB" id="FungiDB:EYZ11_007316"/>
<dbReference type="Proteomes" id="UP000324241">
    <property type="component" value="Unassembled WGS sequence"/>
</dbReference>
<dbReference type="RefSeq" id="XP_033420863.1">
    <property type="nucleotide sequence ID" value="XM_033576199.1"/>
</dbReference>
<dbReference type="OrthoDB" id="4469896at2759"/>
<evidence type="ECO:0000256" key="1">
    <source>
        <dbReference type="SAM" id="Coils"/>
    </source>
</evidence>
<gene>
    <name evidence="5" type="ORF">ATNIH1004_011637</name>
</gene>
<dbReference type="InterPro" id="IPR046839">
    <property type="entry name" value="ABC_toxin_N"/>
</dbReference>
<accession>A0A5M9M467</accession>
<name>A0A5M9M467_9EURO</name>
<dbReference type="EMBL" id="QUQM01000009">
    <property type="protein sequence ID" value="KAA8641501.1"/>
    <property type="molecule type" value="Genomic_DNA"/>
</dbReference>
<dbReference type="InterPro" id="IPR040840">
    <property type="entry name" value="TcA_TcB_BD"/>
</dbReference>
<dbReference type="InterPro" id="IPR041079">
    <property type="entry name" value="Neuraminidase-like"/>
</dbReference>
<comment type="caution">
    <text evidence="5">The sequence shown here is derived from an EMBL/GenBank/DDBJ whole genome shotgun (WGS) entry which is preliminary data.</text>
</comment>
<reference evidence="5 6" key="1">
    <citation type="submission" date="2019-08" db="EMBL/GenBank/DDBJ databases">
        <title>The genome sequence of a newly discovered highly antifungal drug resistant Aspergillus species, Aspergillus tanneri NIH 1004.</title>
        <authorList>
            <person name="Mounaud S."/>
            <person name="Singh I."/>
            <person name="Joardar V."/>
            <person name="Pakala S."/>
            <person name="Pakala S."/>
            <person name="Venepally P."/>
            <person name="Chung J.K."/>
            <person name="Losada L."/>
            <person name="Nierman W.C."/>
        </authorList>
    </citation>
    <scope>NUCLEOTIDE SEQUENCE [LARGE SCALE GENOMIC DNA]</scope>
    <source>
        <strain evidence="5 6">NIH1004</strain>
    </source>
</reference>
<dbReference type="Pfam" id="PF18413">
    <property type="entry name" value="Neuraminidase"/>
    <property type="match status" value="1"/>
</dbReference>
<evidence type="ECO:0000259" key="4">
    <source>
        <dbReference type="Pfam" id="PF20220"/>
    </source>
</evidence>
<protein>
    <submittedName>
        <fullName evidence="5">Uncharacterized protein</fullName>
    </submittedName>
</protein>
<feature type="domain" description="Neuraminidase-like" evidence="3">
    <location>
        <begin position="1532"/>
        <end position="1694"/>
    </location>
</feature>
<evidence type="ECO:0000313" key="5">
    <source>
        <dbReference type="EMBL" id="KAA8641501.1"/>
    </source>
</evidence>
<feature type="domain" description="Tc toxin complex TcA C-terminal TcB-binding" evidence="2">
    <location>
        <begin position="2412"/>
        <end position="2698"/>
    </location>
</feature>
<feature type="coiled-coil region" evidence="1">
    <location>
        <begin position="2403"/>
        <end position="2437"/>
    </location>
</feature>
<evidence type="ECO:0000259" key="3">
    <source>
        <dbReference type="Pfam" id="PF18413"/>
    </source>
</evidence>
<organism evidence="5 6">
    <name type="scientific">Aspergillus tanneri</name>
    <dbReference type="NCBI Taxonomy" id="1220188"/>
    <lineage>
        <taxon>Eukaryota</taxon>
        <taxon>Fungi</taxon>
        <taxon>Dikarya</taxon>
        <taxon>Ascomycota</taxon>
        <taxon>Pezizomycotina</taxon>
        <taxon>Eurotiomycetes</taxon>
        <taxon>Eurotiomycetidae</taxon>
        <taxon>Eurotiales</taxon>
        <taxon>Aspergillaceae</taxon>
        <taxon>Aspergillus</taxon>
        <taxon>Aspergillus subgen. Circumdati</taxon>
    </lineage>
</organism>
<keyword evidence="1" id="KW-0175">Coiled coil</keyword>
<proteinExistence type="predicted"/>
<sequence>MTTTNLTDEDLQLLSSEVFPRVFGENTSLVRHLEDQLATTRSLEVTVNAVHSDHQGSSSDRTNLDSIRWLYTLSNCSVPIVAFCFSQPPLAGASFQPAVARRELAERIVTIPSDSQKLPSNGEGAWMRLREQLFTEEATSVLRGLICAGVIPAPDECKDLITSVLHQAIQYGDFDIAKESVRDLLAVDKGGGDDVGSTATIFTAAGVPPEKRQAVATYLFNLQRLQALVNEPSDVGALVRCGYASAEEIANVGEPAVQSIMREGVPCERAERIRSHALRIASRSEHLWTQALAVRGTGGSSMDVSLAAVAATPSSGPQDEREEINLSTMFGVDSMGCEECASITGPAAFFVDLLNKLGHTPTTAGRNAQGVTLLDKLFERRADLGDLQLSCANTKVLVPYVDLVNEVLESVVWNLQDQKEPRIKPVDADENDTSESSLMQPRNTNFQVYSKILQPLVSPLHSFPYNQAIHSGRAYLTALGASGCRLLSTFRSPYAIASDDKNINAVGEALDHALAAEILNLQREDYVAITKQGFYSLELLKTLVDGNMNQTEYGKIIGLRPRCQYWGFQNDDDMAPQNLTWDKGLAKIKDELLPRSGLTLEDLINVLKTKYCNGKLFIEIKNKTKEQDPDPTELLESMRLREWVSDPTKPPLLRVVTCDRLQAFLRLRNKSQWPIEELDAVVATFAEQGMSQDGMTITPTMLDNLAAVRQLADLTNLSPTKLQPFWGDMNTHGPNSLYAQLFLSAVLPEETRKVLTPDGSGRISPGQPTPISDDSLLLMLMALDLTLAEYESIRIALGLQSPVPLTLANISAVYRVSVLCKILKISPQAYSQFLELYPADWKPFMDPRTTLGLVRDYPPLQPTTTRWTLDRLLFVIRRIPSATDERCKPTMERHLQITESIRSCLHSKELQDVKRKMEDESALLILVDELISNASGRKDVMQFIQSPGDISIDSCVAKHFISELSNIVGKSSATQLCAKIICAAAGQDRRDTFLNAFLPSRYQEKQRQAVLKSLTLIFPDLSLPLLTFCLSNLIRDVTGQIPGMDIFLRLAETPETTASKFSGYFRPPTTGVYVFRSKSQPKRAVLDETLLNFQKQDPFWTANTSQLIGSRWYKLDFDGDMRDLTWVAKQAEGAQPASFNRSELLDARLVNDTAQVIVDLMRVSILVDRFRLYGAEVEFTPVIQYLLSKAGPESLDFKKFSLQSVYNLEQYLELREEFTKKGAKLPLLTFYKWVLSPETFDKSGEDKTYSELTDKLSKVTGWPTPLCTEFLQSKYPKHDAKKLVELFQAIPTLYQMREAIRFVQDLNLPSLSTRSLFAIAQPALKDLVQADFANAAALRLAIQSRRFPGLSTTGGTALSEASDSIRSSQRNALVYYLLSTQYARDKDLNDADLLFGHFLIDVQMGTGLQTSRIKQAISSVQVFIQRCALGAEPGIRSELFNRTELEYMLRYRLWEADRKAYLYPENWADPTLRDNKTEQFQVLESKVMQTKMDSESVADIVKDYVHSVDEIAYLRVDSYLLNRIRYGGANPLDHDDIHIIGRSRTSPPQFYYRKVSMPMLKTMGPIWTPWSKIRVEIPVQDTDAGIKKLPRPGSYILPVVFNDQLYIFLPDVTLGRKDPERTDQTYENLIRQGKPSDIRPAGVWEIRMGYIRLNNGKWSPRTVSPSAIHVNPDQEKNMPDISNFKFWIMPERQNLSLTIVVEGITSDKQPSSLGKFQIRDQQLVLIEEDGLPVPRVYSDNTKNIPLSADGETITTKFLRFQSEYQENPSIPEKDIIFDKGKKATLRLGGTEIRDLLKKSTCDWIMEFNHPGPDTSGKYEARGLVLEVSNSNSISQYINLSMLHGFRVERLFNRTSSLLVKTARQQDRIELTFDTLKSIVHTAPDFLHSDAFGRWTENTREKKVHYHECAAPFAIYNWELGVHVPSLIMERLMATQQYELALKVARLVFDPRIDGTDVYRCWSFPPFREKDVIKTKLDSLQEWHESGGNVHAAARGHPVAYMKRIAMKYIELLIAMGDEYFRRDTLESIPLAIQMYTEASHVFGPQPVEFPQLGKRKAKTYNEIKNDLNELSNATVDMELSFPFDIKPGQRGTTVAQGSMPRSFLRTGYFCVPGNPYLVSLRAAIDDRLYKIRNGMDINGRKRTLPLFEPPIDPGALQRAKGPGGKGIAGLLSDLESPMPRYRFQRLIQNALELVNELKASGQQLLSIKEKRDSEGLSMLRSKHQSAILALVTRVKECQKVEANRSIEALEEARKQQEMRLEYFLALTGDTKEIPPPGGTWRDIPQSIEKPQMDDFRMSPFEQEEMKKADEASNLNLGAGAFETAAAAAFAIPMFGMKAQPMGTGVDTSVGGQNIGQGLLTYGSALKVAAQRVQDDGAKAARKAVATRQLQERRLEANICGRELVRIDKELNGLRSRVDTCEAEIRVQKQEIDNAAAEEEWLRTKYTSQELYALLDHSMGTLFHQTYLMATAMVKTAARALDFELAIRPQNSTLQDSVASSGGYWENSRDGQLSGEALLLDLKRMESIYMESRTHDFEILKIVSLRQVNPLALLQLQESCKADFDIPEVLFDMDFPGHYCRRISSVAVSMPCIVGPYTNLSCTLSLQQHKYRISSTAASYSKQKEASFRTDRIPISSIAVSSGIQDTGVSDLQFRDNGRYGPFEGAGAISTWRIALPETLKQFDYRSITDVVLHLRYSAFSSGGLLEESASSAVRKWAKQTTSTAYGKLDKVVAVDLQNDYPSEWQRIASTGSIQLQHLDQRLPFWARRETSPIKSAAITLYIAPEPEEHTEISISIDQNKVTLKKGGGEGRQNPNPDMVEVAPHYYKKKDLETLGLENKMKGTGAAGEKSRD</sequence>
<dbReference type="GeneID" id="54334338"/>
<evidence type="ECO:0000313" key="6">
    <source>
        <dbReference type="Proteomes" id="UP000324241"/>
    </source>
</evidence>